<dbReference type="Proteomes" id="UP001500547">
    <property type="component" value="Unassembled WGS sequence"/>
</dbReference>
<name>A0ABP9QUR3_9RHOO</name>
<proteinExistence type="predicted"/>
<evidence type="ECO:0000313" key="3">
    <source>
        <dbReference type="Proteomes" id="UP001500547"/>
    </source>
</evidence>
<evidence type="ECO:0000313" key="2">
    <source>
        <dbReference type="EMBL" id="GAA5167843.1"/>
    </source>
</evidence>
<feature type="signal peptide" evidence="1">
    <location>
        <begin position="1"/>
        <end position="27"/>
    </location>
</feature>
<sequence length="224" mass="25399">MNDAARRRWLAAIPALAALLHAPSSLALRADGVDEPNMLDREQSRRFRAWLTWLVREQLQRGPNPRWTHRDCAGLVRFAVAESLNEHNDAWRQANGVQGQQLPPPLDLSDTQRQLRHRWITLDGKVSAFVTASALITRNTRLVSREYGQAEAGDLLFFDQGDDQHLMVCMGGWIAYHTGTVTPQDNGLRATPLKDLLQWKDTRWRPISSNPNFAGVFRLSFLAP</sequence>
<dbReference type="Gene3D" id="3.90.1720.10">
    <property type="entry name" value="endopeptidase domain like (from Nostoc punctiforme)"/>
    <property type="match status" value="1"/>
</dbReference>
<feature type="chain" id="PRO_5045438934" evidence="1">
    <location>
        <begin position="28"/>
        <end position="224"/>
    </location>
</feature>
<keyword evidence="3" id="KW-1185">Reference proteome</keyword>
<protein>
    <submittedName>
        <fullName evidence="2">DUF1175 domain-containing protein</fullName>
    </submittedName>
</protein>
<dbReference type="Pfam" id="PF06672">
    <property type="entry name" value="DUF1175"/>
    <property type="match status" value="1"/>
</dbReference>
<reference evidence="3" key="1">
    <citation type="journal article" date="2019" name="Int. J. Syst. Evol. Microbiol.">
        <title>The Global Catalogue of Microorganisms (GCM) 10K type strain sequencing project: providing services to taxonomists for standard genome sequencing and annotation.</title>
        <authorList>
            <consortium name="The Broad Institute Genomics Platform"/>
            <consortium name="The Broad Institute Genome Sequencing Center for Infectious Disease"/>
            <person name="Wu L."/>
            <person name="Ma J."/>
        </authorList>
    </citation>
    <scope>NUCLEOTIDE SEQUENCE [LARGE SCALE GENOMIC DNA]</scope>
    <source>
        <strain evidence="3">JCM 18715</strain>
    </source>
</reference>
<accession>A0ABP9QUR3</accession>
<dbReference type="InterPro" id="IPR009558">
    <property type="entry name" value="DUF1175"/>
</dbReference>
<comment type="caution">
    <text evidence="2">The sequence shown here is derived from an EMBL/GenBank/DDBJ whole genome shotgun (WGS) entry which is preliminary data.</text>
</comment>
<dbReference type="EMBL" id="BAABLD010000008">
    <property type="protein sequence ID" value="GAA5167843.1"/>
    <property type="molecule type" value="Genomic_DNA"/>
</dbReference>
<evidence type="ECO:0000256" key="1">
    <source>
        <dbReference type="SAM" id="SignalP"/>
    </source>
</evidence>
<keyword evidence="1" id="KW-0732">Signal</keyword>
<gene>
    <name evidence="2" type="ORF">GCM10025770_27080</name>
</gene>
<dbReference type="RefSeq" id="WP_345533601.1">
    <property type="nucleotide sequence ID" value="NZ_BAABLD010000008.1"/>
</dbReference>
<organism evidence="2 3">
    <name type="scientific">Viridibacterium curvum</name>
    <dbReference type="NCBI Taxonomy" id="1101404"/>
    <lineage>
        <taxon>Bacteria</taxon>
        <taxon>Pseudomonadati</taxon>
        <taxon>Pseudomonadota</taxon>
        <taxon>Betaproteobacteria</taxon>
        <taxon>Rhodocyclales</taxon>
        <taxon>Rhodocyclaceae</taxon>
        <taxon>Viridibacterium</taxon>
    </lineage>
</organism>